<feature type="transmembrane region" description="Helical" evidence="1">
    <location>
        <begin position="213"/>
        <end position="237"/>
    </location>
</feature>
<keyword evidence="1" id="KW-1133">Transmembrane helix</keyword>
<feature type="transmembrane region" description="Helical" evidence="1">
    <location>
        <begin position="244"/>
        <end position="266"/>
    </location>
</feature>
<dbReference type="AlphaFoldDB" id="A0A828Z2H4"/>
<reference evidence="3 4" key="1">
    <citation type="submission" date="2012-10" db="EMBL/GenBank/DDBJ databases">
        <authorList>
            <person name="Harkins D.M."/>
            <person name="Durkin A.S."/>
            <person name="Brinkac L.M."/>
            <person name="Haft D.H."/>
            <person name="Selengut J.D."/>
            <person name="Sanka R."/>
            <person name="DePew J."/>
            <person name="Purushe J."/>
            <person name="Whelen A.C."/>
            <person name="Vinetz J.M."/>
            <person name="Sutton G.G."/>
            <person name="Nierman W.C."/>
            <person name="Fouts D.E."/>
        </authorList>
    </citation>
    <scope>NUCLEOTIDE SEQUENCE [LARGE SCALE GENOMIC DNA]</scope>
    <source>
        <strain evidence="3 4">2006001853</strain>
    </source>
</reference>
<feature type="transmembrane region" description="Helical" evidence="1">
    <location>
        <begin position="15"/>
        <end position="37"/>
    </location>
</feature>
<feature type="domain" description="HAMP" evidence="2">
    <location>
        <begin position="539"/>
        <end position="591"/>
    </location>
</feature>
<comment type="caution">
    <text evidence="3">The sequence shown here is derived from an EMBL/GenBank/DDBJ whole genome shotgun (WGS) entry which is preliminary data.</text>
</comment>
<accession>A0A828Z2H4</accession>
<evidence type="ECO:0000259" key="2">
    <source>
        <dbReference type="PROSITE" id="PS50885"/>
    </source>
</evidence>
<feature type="transmembrane region" description="Helical" evidence="1">
    <location>
        <begin position="519"/>
        <end position="537"/>
    </location>
</feature>
<dbReference type="SUPFAM" id="SSF158472">
    <property type="entry name" value="HAMP domain-like"/>
    <property type="match status" value="1"/>
</dbReference>
<dbReference type="EMBL" id="AFLV02000050">
    <property type="protein sequence ID" value="EKR64179.1"/>
    <property type="molecule type" value="Genomic_DNA"/>
</dbReference>
<dbReference type="PANTHER" id="PTHR32089:SF114">
    <property type="entry name" value="METHYL-ACCEPTING CHEMOTAXIS PROTEIN MCPB"/>
    <property type="match status" value="1"/>
</dbReference>
<organism evidence="3 4">
    <name type="scientific">Leptospira weilii str. 2006001853</name>
    <dbReference type="NCBI Taxonomy" id="1001589"/>
    <lineage>
        <taxon>Bacteria</taxon>
        <taxon>Pseudomonadati</taxon>
        <taxon>Spirochaetota</taxon>
        <taxon>Spirochaetia</taxon>
        <taxon>Leptospirales</taxon>
        <taxon>Leptospiraceae</taxon>
        <taxon>Leptospira</taxon>
    </lineage>
</organism>
<evidence type="ECO:0000313" key="3">
    <source>
        <dbReference type="EMBL" id="EKR64179.1"/>
    </source>
</evidence>
<evidence type="ECO:0000313" key="4">
    <source>
        <dbReference type="Proteomes" id="UP000001338"/>
    </source>
</evidence>
<dbReference type="PROSITE" id="PS50885">
    <property type="entry name" value="HAMP"/>
    <property type="match status" value="1"/>
</dbReference>
<feature type="transmembrane region" description="Helical" evidence="1">
    <location>
        <begin position="49"/>
        <end position="68"/>
    </location>
</feature>
<dbReference type="Pfam" id="PF07228">
    <property type="entry name" value="SpoIIE"/>
    <property type="match status" value="1"/>
</dbReference>
<dbReference type="SMART" id="SM00331">
    <property type="entry name" value="PP2C_SIG"/>
    <property type="match status" value="1"/>
</dbReference>
<dbReference type="InterPro" id="IPR003660">
    <property type="entry name" value="HAMP_dom"/>
</dbReference>
<evidence type="ECO:0000256" key="1">
    <source>
        <dbReference type="SAM" id="Phobius"/>
    </source>
</evidence>
<dbReference type="InterPro" id="IPR001932">
    <property type="entry name" value="PPM-type_phosphatase-like_dom"/>
</dbReference>
<dbReference type="GO" id="GO:0007165">
    <property type="term" value="P:signal transduction"/>
    <property type="evidence" value="ECO:0007669"/>
    <property type="project" value="InterPro"/>
</dbReference>
<dbReference type="GeneID" id="61110745"/>
<feature type="transmembrane region" description="Helical" evidence="1">
    <location>
        <begin position="182"/>
        <end position="201"/>
    </location>
</feature>
<dbReference type="Pfam" id="PF00672">
    <property type="entry name" value="HAMP"/>
    <property type="match status" value="1"/>
</dbReference>
<dbReference type="Gene3D" id="6.10.340.10">
    <property type="match status" value="1"/>
</dbReference>
<dbReference type="Gene3D" id="3.60.40.10">
    <property type="entry name" value="PPM-type phosphatase domain"/>
    <property type="match status" value="1"/>
</dbReference>
<dbReference type="SUPFAM" id="SSF81606">
    <property type="entry name" value="PP2C-like"/>
    <property type="match status" value="1"/>
</dbReference>
<dbReference type="Proteomes" id="UP000001338">
    <property type="component" value="Unassembled WGS sequence"/>
</dbReference>
<dbReference type="GO" id="GO:0016020">
    <property type="term" value="C:membrane"/>
    <property type="evidence" value="ECO:0007669"/>
    <property type="project" value="InterPro"/>
</dbReference>
<dbReference type="SUPFAM" id="SSF48452">
    <property type="entry name" value="TPR-like"/>
    <property type="match status" value="1"/>
</dbReference>
<dbReference type="Gene3D" id="1.25.40.10">
    <property type="entry name" value="Tetratricopeptide repeat domain"/>
    <property type="match status" value="1"/>
</dbReference>
<feature type="transmembrane region" description="Helical" evidence="1">
    <location>
        <begin position="149"/>
        <end position="170"/>
    </location>
</feature>
<sequence>MGETGFVSNNVFLNYYSFGSLLLFLTSMLVSGVFLFIDRKVSSTKHLAIGIFFLGIFQFGYVIATFLYHPFAAYHRWITVGFILPAILHIGQFIARYPKNDFPKFNQITTIVLWLIALFSIGYFCFSTWNASVKYYFTAHRWDFNAENINNKIANIVFSYMFINFFAIPIWRMTHLSGKTRWIVFAFTVSFLIGGTLPVIANFLGNDGYLERSIYFTSIVLLFMTAFFIILILYLNFSVEKTSFMLEIVGITFVTVLIVMQILIYISNQDKEFEYDTLSRIRVEKALEGESVKGGISYIFKWNHVENSFDKERYDPKIHPDQEQIEIDFKNTLLYEEMFNLSENGFRESLLELMDHSHENFGGYKYFIINFLGEHPNLEDKNLKLELSKELSGLNLHVIAASNKLDNIFAEDFCTEGKDYLENSKKLRMFRVFLEYHWDFCKSDGRDIRPAIFKKKVLNYFRPFVPSFTRYYRGKNVGDHNFHYIGFVNYDRERNNVSEIGFSYRAYREFIHPTALKQIIVLGVVVVMIVFLFPLFFRTSLFSPLKDLLSGVERVNGGNFEVQVPIRIKDEIGFLANSFNNMVSSIRDARKELQDYANYLAIKVRLRTEELSEKIEELQNLKIQQDGDYFLTSLLAKPLNYNANKSTRISTQFLLRQKKQFEFKGKRADLGGDICITGNLRLGTPSDYKRYVFAMNGDAMGKSMQGAGGALVIGVMVNSILARSAADDRILDTSPEQWLMEMYEELNSVFKSFDGSMVVSASFFLIEENSGKTYYFNAEHPFTVLYRGGRAVFLESSLMLRKIGLESEYAFQVFTTTLREGDVLIIGSDGKDDLDLTPDKDTRSINEDETLFLKIVEAGKGNIEQIEQLICKKGEIIDDLSLLRIEYGVPQLNSEKNCLKTDKTKSPSLNLNEGVSDWNASYSHARQLYRNGNVKEAIHELMDLYSKMPEDSKVIKLLGLLSFKDKDYVTAVEILGKYLELNSELSEYWYYFSIANKKLGRFSEAISASEKVAIKQPDNINNLVNLSDLYRLQREYVRAKEIAIKILNVDPQNENAKKILKEIENKI</sequence>
<proteinExistence type="predicted"/>
<feature type="transmembrane region" description="Helical" evidence="1">
    <location>
        <begin position="107"/>
        <end position="129"/>
    </location>
</feature>
<keyword evidence="1" id="KW-0812">Transmembrane</keyword>
<dbReference type="InterPro" id="IPR011990">
    <property type="entry name" value="TPR-like_helical_dom_sf"/>
</dbReference>
<dbReference type="RefSeq" id="WP_004499782.1">
    <property type="nucleotide sequence ID" value="NZ_AFLV02000050.1"/>
</dbReference>
<gene>
    <name evidence="3" type="ORF">LEP1GSC036_3726</name>
</gene>
<dbReference type="InterPro" id="IPR036457">
    <property type="entry name" value="PPM-type-like_dom_sf"/>
</dbReference>
<dbReference type="SMART" id="SM00304">
    <property type="entry name" value="HAMP"/>
    <property type="match status" value="1"/>
</dbReference>
<protein>
    <submittedName>
        <fullName evidence="3">Stage II sporulation protein E</fullName>
    </submittedName>
</protein>
<dbReference type="PANTHER" id="PTHR32089">
    <property type="entry name" value="METHYL-ACCEPTING CHEMOTAXIS PROTEIN MCPB"/>
    <property type="match status" value="1"/>
</dbReference>
<feature type="transmembrane region" description="Helical" evidence="1">
    <location>
        <begin position="74"/>
        <end position="95"/>
    </location>
</feature>
<name>A0A828Z2H4_9LEPT</name>
<dbReference type="CDD" id="cd06225">
    <property type="entry name" value="HAMP"/>
    <property type="match status" value="1"/>
</dbReference>
<keyword evidence="1" id="KW-0472">Membrane</keyword>